<dbReference type="Proteomes" id="UP001201163">
    <property type="component" value="Unassembled WGS sequence"/>
</dbReference>
<name>A0AAD4LCF7_9AGAM</name>
<dbReference type="EMBL" id="JAKELL010000045">
    <property type="protein sequence ID" value="KAH8987890.1"/>
    <property type="molecule type" value="Genomic_DNA"/>
</dbReference>
<accession>A0AAD4LCF7</accession>
<reference evidence="1" key="1">
    <citation type="submission" date="2022-01" db="EMBL/GenBank/DDBJ databases">
        <title>Comparative genomics reveals a dynamic genome evolution in the ectomycorrhizal milk-cap (Lactarius) mushrooms.</title>
        <authorList>
            <consortium name="DOE Joint Genome Institute"/>
            <person name="Lebreton A."/>
            <person name="Tang N."/>
            <person name="Kuo A."/>
            <person name="LaButti K."/>
            <person name="Drula E."/>
            <person name="Barry K."/>
            <person name="Clum A."/>
            <person name="Lipzen A."/>
            <person name="Mousain D."/>
            <person name="Ng V."/>
            <person name="Wang R."/>
            <person name="Wang X."/>
            <person name="Dai Y."/>
            <person name="Henrissat B."/>
            <person name="Grigoriev I.V."/>
            <person name="Guerin-Laguette A."/>
            <person name="Yu F."/>
            <person name="Martin F.M."/>
        </authorList>
    </citation>
    <scope>NUCLEOTIDE SEQUENCE</scope>
    <source>
        <strain evidence="1">QP</strain>
    </source>
</reference>
<evidence type="ECO:0000313" key="2">
    <source>
        <dbReference type="Proteomes" id="UP001201163"/>
    </source>
</evidence>
<sequence length="241" mass="27010">MANLIRSSKSGSDWTTNELIAYNITVTTWSPQQFHWYPKPSLVGLDPTLIDSAVDAENVPDHTFRYLTHLDLATNTGQKSLIADFFRETLRLLGYEERGLVLSTRYTISMTICGDNRRTAQTDVCLLDRQSMILLVLKEGDSTQPEPQVIAGAIAAYQHNNEKRQTRGLAALDAMTIPCITMVGTRPIFYVVPVTQALSVAVVTGQYPKYPTEVLKCVTFLGHNRRSSEGMETSEYRRLAF</sequence>
<dbReference type="AlphaFoldDB" id="A0AAD4LCF7"/>
<protein>
    <submittedName>
        <fullName evidence="1">Uncharacterized protein</fullName>
    </submittedName>
</protein>
<proteinExistence type="predicted"/>
<evidence type="ECO:0000313" key="1">
    <source>
        <dbReference type="EMBL" id="KAH8987890.1"/>
    </source>
</evidence>
<gene>
    <name evidence="1" type="ORF">EDB92DRAFT_1102747</name>
</gene>
<organism evidence="1 2">
    <name type="scientific">Lactarius akahatsu</name>
    <dbReference type="NCBI Taxonomy" id="416441"/>
    <lineage>
        <taxon>Eukaryota</taxon>
        <taxon>Fungi</taxon>
        <taxon>Dikarya</taxon>
        <taxon>Basidiomycota</taxon>
        <taxon>Agaricomycotina</taxon>
        <taxon>Agaricomycetes</taxon>
        <taxon>Russulales</taxon>
        <taxon>Russulaceae</taxon>
        <taxon>Lactarius</taxon>
    </lineage>
</organism>
<comment type="caution">
    <text evidence="1">The sequence shown here is derived from an EMBL/GenBank/DDBJ whole genome shotgun (WGS) entry which is preliminary data.</text>
</comment>
<keyword evidence="2" id="KW-1185">Reference proteome</keyword>